<dbReference type="PRINTS" id="PR00133">
    <property type="entry name" value="GLHYDRLASE3"/>
</dbReference>
<feature type="region of interest" description="Disordered" evidence="14">
    <location>
        <begin position="1"/>
        <end position="20"/>
    </location>
</feature>
<evidence type="ECO:0000256" key="10">
    <source>
        <dbReference type="ARBA" id="ARBA00039579"/>
    </source>
</evidence>
<organism evidence="17 18">
    <name type="scientific">Polarella glacialis</name>
    <name type="common">Dinoflagellate</name>
    <dbReference type="NCBI Taxonomy" id="89957"/>
    <lineage>
        <taxon>Eukaryota</taxon>
        <taxon>Sar</taxon>
        <taxon>Alveolata</taxon>
        <taxon>Dinophyceae</taxon>
        <taxon>Suessiales</taxon>
        <taxon>Suessiaceae</taxon>
        <taxon>Polarella</taxon>
    </lineage>
</organism>
<dbReference type="InterPro" id="IPR036962">
    <property type="entry name" value="Glyco_hydro_3_N_sf"/>
</dbReference>
<accession>A0A813E4F5</accession>
<evidence type="ECO:0000256" key="11">
    <source>
        <dbReference type="ARBA" id="ARBA00041276"/>
    </source>
</evidence>
<feature type="domain" description="Glycoside hydrolase family 3 C-terminal" evidence="16">
    <location>
        <begin position="369"/>
        <end position="586"/>
    </location>
</feature>
<dbReference type="GO" id="GO:0005576">
    <property type="term" value="C:extracellular region"/>
    <property type="evidence" value="ECO:0007669"/>
    <property type="project" value="UniProtKB-SubCell"/>
</dbReference>
<dbReference type="GO" id="GO:0009251">
    <property type="term" value="P:glucan catabolic process"/>
    <property type="evidence" value="ECO:0007669"/>
    <property type="project" value="TreeGrafter"/>
</dbReference>
<dbReference type="Pfam" id="PF01915">
    <property type="entry name" value="Glyco_hydro_3_C"/>
    <property type="match status" value="1"/>
</dbReference>
<dbReference type="PANTHER" id="PTHR42715">
    <property type="entry name" value="BETA-GLUCOSIDASE"/>
    <property type="match status" value="1"/>
</dbReference>
<dbReference type="InterPro" id="IPR036881">
    <property type="entry name" value="Glyco_hydro_3_C_sf"/>
</dbReference>
<evidence type="ECO:0000256" key="7">
    <source>
        <dbReference type="ARBA" id="ARBA00022801"/>
    </source>
</evidence>
<sequence>ERIGGASFEGPEPFEGQQKSWAEARAKAAISAANLSSEELLGLLRGSHFNTSSITADVGYYIGNTLAIPRLGVPALKLQDAGQGFRTTEPGTDSTTTAWPCMLALASTWDEDLVKLVARAIADEFKGKGANVLLGPSINVHRVAAGGRNFEYLSGEDPYLGSRLTRAYVEGAQGQGVMAVVKHFAFNEQETNRNSMDAEVGERAKWELYYPPFKAAVDAGVGSFMCSYNRVNGTFACGNPELLLQDLKKTLGFQGFVMSDWLAAHNASDLEHGLDQEQPGLLKVSKGPGSNETLDWTVLTDAALKSLGADTAKEAAVRILTAVYRLGLDQGPSCVPPRCQQELLSNQTEDTTLGRRHADIALSATSAAVTLLKNSKGLLPLTSSKIKTLAVLGWAAYDTSSQFLVGGGSGFVSPGNFVTPIQAIRERASRAGVTVLSPSSGNLSEALALADQADVVVVVAGATSAESIDRPSLSLADQADELIAAVAARKRTVVLMQTPGAVLTPWREEVAGIANLFLGGVATGPAWANLLFGDAPPRGRLPIMFPATDSDVIPVGQELTVTYSEGLLTSYRSPHFKAAFPFGHGLTFT</sequence>
<dbReference type="Proteomes" id="UP000654075">
    <property type="component" value="Unassembled WGS sequence"/>
</dbReference>
<evidence type="ECO:0000256" key="4">
    <source>
        <dbReference type="ARBA" id="ARBA00012744"/>
    </source>
</evidence>
<feature type="non-terminal residue" evidence="17">
    <location>
        <position position="1"/>
    </location>
</feature>
<comment type="catalytic activity">
    <reaction evidence="1">
        <text>Hydrolysis of terminal, non-reducing beta-D-glucosyl residues with release of beta-D-glucose.</text>
        <dbReference type="EC" id="3.2.1.21"/>
    </reaction>
</comment>
<dbReference type="InterPro" id="IPR002772">
    <property type="entry name" value="Glyco_hydro_3_C"/>
</dbReference>
<dbReference type="OrthoDB" id="437054at2759"/>
<dbReference type="Pfam" id="PF00933">
    <property type="entry name" value="Glyco_hydro_3"/>
    <property type="match status" value="1"/>
</dbReference>
<dbReference type="GO" id="GO:0008422">
    <property type="term" value="F:beta-glucosidase activity"/>
    <property type="evidence" value="ECO:0007669"/>
    <property type="project" value="UniProtKB-EC"/>
</dbReference>
<protein>
    <recommendedName>
        <fullName evidence="10">Probable beta-glucosidase G</fullName>
        <ecNumber evidence="4">3.2.1.21</ecNumber>
    </recommendedName>
    <alternativeName>
        <fullName evidence="11">Beta-D-glucoside glucohydrolase G</fullName>
    </alternativeName>
    <alternativeName>
        <fullName evidence="12">Cellobiase G</fullName>
    </alternativeName>
    <alternativeName>
        <fullName evidence="13">Gentiobiase G</fullName>
    </alternativeName>
</protein>
<keyword evidence="18" id="KW-1185">Reference proteome</keyword>
<evidence type="ECO:0000259" key="15">
    <source>
        <dbReference type="Pfam" id="PF00933"/>
    </source>
</evidence>
<proteinExistence type="inferred from homology"/>
<dbReference type="InterPro" id="IPR001764">
    <property type="entry name" value="Glyco_hydro_3_N"/>
</dbReference>
<evidence type="ECO:0000256" key="6">
    <source>
        <dbReference type="ARBA" id="ARBA00022729"/>
    </source>
</evidence>
<keyword evidence="7" id="KW-0378">Hydrolase</keyword>
<evidence type="ECO:0000313" key="18">
    <source>
        <dbReference type="Proteomes" id="UP000654075"/>
    </source>
</evidence>
<comment type="subcellular location">
    <subcellularLocation>
        <location evidence="2">Secreted</location>
    </subcellularLocation>
</comment>
<evidence type="ECO:0000256" key="1">
    <source>
        <dbReference type="ARBA" id="ARBA00000448"/>
    </source>
</evidence>
<dbReference type="EC" id="3.2.1.21" evidence="4"/>
<evidence type="ECO:0000256" key="14">
    <source>
        <dbReference type="SAM" id="MobiDB-lite"/>
    </source>
</evidence>
<keyword evidence="5" id="KW-0964">Secreted</keyword>
<feature type="domain" description="Glycoside hydrolase family 3 N-terminal" evidence="15">
    <location>
        <begin position="34"/>
        <end position="270"/>
    </location>
</feature>
<keyword evidence="8" id="KW-0326">Glycosidase</keyword>
<dbReference type="AlphaFoldDB" id="A0A813E4F5"/>
<evidence type="ECO:0000259" key="16">
    <source>
        <dbReference type="Pfam" id="PF01915"/>
    </source>
</evidence>
<reference evidence="17" key="1">
    <citation type="submission" date="2021-02" db="EMBL/GenBank/DDBJ databases">
        <authorList>
            <person name="Dougan E. K."/>
            <person name="Rhodes N."/>
            <person name="Thang M."/>
            <person name="Chan C."/>
        </authorList>
    </citation>
    <scope>NUCLEOTIDE SEQUENCE</scope>
</reference>
<dbReference type="InterPro" id="IPR017853">
    <property type="entry name" value="GH"/>
</dbReference>
<comment type="caution">
    <text evidence="17">The sequence shown here is derived from an EMBL/GenBank/DDBJ whole genome shotgun (WGS) entry which is preliminary data.</text>
</comment>
<comment type="function">
    <text evidence="9">Beta-glucosidases are one of a number of cellulolytic enzymes involved in the degradation of cellulosic biomass. Catalyzes the last step releasing glucose from the inhibitory cellobiose.</text>
</comment>
<dbReference type="EMBL" id="CAJNNV010006506">
    <property type="protein sequence ID" value="CAE8593708.1"/>
    <property type="molecule type" value="Genomic_DNA"/>
</dbReference>
<evidence type="ECO:0000256" key="12">
    <source>
        <dbReference type="ARBA" id="ARBA00041601"/>
    </source>
</evidence>
<evidence type="ECO:0000256" key="5">
    <source>
        <dbReference type="ARBA" id="ARBA00022525"/>
    </source>
</evidence>
<dbReference type="PANTHER" id="PTHR42715:SF12">
    <property type="entry name" value="BETA-GLUCOSIDASE G-RELATED"/>
    <property type="match status" value="1"/>
</dbReference>
<comment type="similarity">
    <text evidence="3">Belongs to the glycosyl hydrolase 3 family.</text>
</comment>
<evidence type="ECO:0000256" key="13">
    <source>
        <dbReference type="ARBA" id="ARBA00041808"/>
    </source>
</evidence>
<evidence type="ECO:0000256" key="8">
    <source>
        <dbReference type="ARBA" id="ARBA00023295"/>
    </source>
</evidence>
<dbReference type="Gene3D" id="3.20.20.300">
    <property type="entry name" value="Glycoside hydrolase, family 3, N-terminal domain"/>
    <property type="match status" value="1"/>
</dbReference>
<evidence type="ECO:0000256" key="3">
    <source>
        <dbReference type="ARBA" id="ARBA00005336"/>
    </source>
</evidence>
<gene>
    <name evidence="17" type="ORF">PGLA1383_LOCUS12297</name>
</gene>
<evidence type="ECO:0000256" key="2">
    <source>
        <dbReference type="ARBA" id="ARBA00004613"/>
    </source>
</evidence>
<name>A0A813E4F5_POLGL</name>
<dbReference type="OMA" id="NDMFAHG"/>
<evidence type="ECO:0000313" key="17">
    <source>
        <dbReference type="EMBL" id="CAE8593708.1"/>
    </source>
</evidence>
<feature type="non-terminal residue" evidence="17">
    <location>
        <position position="589"/>
    </location>
</feature>
<dbReference type="Gene3D" id="3.40.50.1700">
    <property type="entry name" value="Glycoside hydrolase family 3 C-terminal domain"/>
    <property type="match status" value="1"/>
</dbReference>
<evidence type="ECO:0000256" key="9">
    <source>
        <dbReference type="ARBA" id="ARBA00024983"/>
    </source>
</evidence>
<keyword evidence="6" id="KW-0732">Signal</keyword>
<dbReference type="InterPro" id="IPR050288">
    <property type="entry name" value="Cellulose_deg_GH3"/>
</dbReference>
<dbReference type="SUPFAM" id="SSF51445">
    <property type="entry name" value="(Trans)glycosidases"/>
    <property type="match status" value="1"/>
</dbReference>
<dbReference type="SUPFAM" id="SSF52279">
    <property type="entry name" value="Beta-D-glucan exohydrolase, C-terminal domain"/>
    <property type="match status" value="1"/>
</dbReference>